<accession>S8EBZ7</accession>
<protein>
    <submittedName>
        <fullName evidence="1">Uncharacterized protein</fullName>
    </submittedName>
</protein>
<dbReference type="AlphaFoldDB" id="S8EBZ7"/>
<gene>
    <name evidence="1" type="ORF">FOMPIDRAFT_117926</name>
</gene>
<proteinExistence type="predicted"/>
<keyword evidence="2" id="KW-1185">Reference proteome</keyword>
<dbReference type="EMBL" id="KE504147">
    <property type="protein sequence ID" value="EPT00714.1"/>
    <property type="molecule type" value="Genomic_DNA"/>
</dbReference>
<dbReference type="HOGENOM" id="CLU_1970608_0_0_1"/>
<name>S8EBZ7_FOMSC</name>
<dbReference type="InParanoid" id="S8EBZ7"/>
<evidence type="ECO:0000313" key="1">
    <source>
        <dbReference type="EMBL" id="EPT00714.1"/>
    </source>
</evidence>
<dbReference type="Proteomes" id="UP000015241">
    <property type="component" value="Unassembled WGS sequence"/>
</dbReference>
<reference evidence="1 2" key="1">
    <citation type="journal article" date="2012" name="Science">
        <title>The Paleozoic origin of enzymatic lignin decomposition reconstructed from 31 fungal genomes.</title>
        <authorList>
            <person name="Floudas D."/>
            <person name="Binder M."/>
            <person name="Riley R."/>
            <person name="Barry K."/>
            <person name="Blanchette R.A."/>
            <person name="Henrissat B."/>
            <person name="Martinez A.T."/>
            <person name="Otillar R."/>
            <person name="Spatafora J.W."/>
            <person name="Yadav J.S."/>
            <person name="Aerts A."/>
            <person name="Benoit I."/>
            <person name="Boyd A."/>
            <person name="Carlson A."/>
            <person name="Copeland A."/>
            <person name="Coutinho P.M."/>
            <person name="de Vries R.P."/>
            <person name="Ferreira P."/>
            <person name="Findley K."/>
            <person name="Foster B."/>
            <person name="Gaskell J."/>
            <person name="Glotzer D."/>
            <person name="Gorecki P."/>
            <person name="Heitman J."/>
            <person name="Hesse C."/>
            <person name="Hori C."/>
            <person name="Igarashi K."/>
            <person name="Jurgens J.A."/>
            <person name="Kallen N."/>
            <person name="Kersten P."/>
            <person name="Kohler A."/>
            <person name="Kuees U."/>
            <person name="Kumar T.K.A."/>
            <person name="Kuo A."/>
            <person name="LaButti K."/>
            <person name="Larrondo L.F."/>
            <person name="Lindquist E."/>
            <person name="Ling A."/>
            <person name="Lombard V."/>
            <person name="Lucas S."/>
            <person name="Lundell T."/>
            <person name="Martin R."/>
            <person name="McLaughlin D.J."/>
            <person name="Morgenstern I."/>
            <person name="Morin E."/>
            <person name="Murat C."/>
            <person name="Nagy L.G."/>
            <person name="Nolan M."/>
            <person name="Ohm R.A."/>
            <person name="Patyshakuliyeva A."/>
            <person name="Rokas A."/>
            <person name="Ruiz-Duenas F.J."/>
            <person name="Sabat G."/>
            <person name="Salamov A."/>
            <person name="Samejima M."/>
            <person name="Schmutz J."/>
            <person name="Slot J.C."/>
            <person name="St John F."/>
            <person name="Stenlid J."/>
            <person name="Sun H."/>
            <person name="Sun S."/>
            <person name="Syed K."/>
            <person name="Tsang A."/>
            <person name="Wiebenga A."/>
            <person name="Young D."/>
            <person name="Pisabarro A."/>
            <person name="Eastwood D.C."/>
            <person name="Martin F."/>
            <person name="Cullen D."/>
            <person name="Grigoriev I.V."/>
            <person name="Hibbett D.S."/>
        </authorList>
    </citation>
    <scope>NUCLEOTIDE SEQUENCE</scope>
    <source>
        <strain evidence="2">FP-58527</strain>
    </source>
</reference>
<organism evidence="1 2">
    <name type="scientific">Fomitopsis schrenkii</name>
    <name type="common">Brown rot fungus</name>
    <dbReference type="NCBI Taxonomy" id="2126942"/>
    <lineage>
        <taxon>Eukaryota</taxon>
        <taxon>Fungi</taxon>
        <taxon>Dikarya</taxon>
        <taxon>Basidiomycota</taxon>
        <taxon>Agaricomycotina</taxon>
        <taxon>Agaricomycetes</taxon>
        <taxon>Polyporales</taxon>
        <taxon>Fomitopsis</taxon>
    </lineage>
</organism>
<sequence length="127" mass="13684">MATLPKLLHRGLQLFHLAHELQLRLYCWVGGGTPGTRPAGFTGACGPGIPTAGGPVAGGQVNIGRRGGLKAGQWAGCMRWRARRDSFFHVIAKCTVSGSYPSHDFQVYSNVRRVNLPKMAAMSPRLV</sequence>
<evidence type="ECO:0000313" key="2">
    <source>
        <dbReference type="Proteomes" id="UP000015241"/>
    </source>
</evidence>